<keyword evidence="3" id="KW-1185">Reference proteome</keyword>
<dbReference type="PATRIC" id="fig|1716141.3.peg.5694"/>
<accession>A0A177HKK6</accession>
<dbReference type="Pfam" id="PF26366">
    <property type="entry name" value="DUF8094"/>
    <property type="match status" value="1"/>
</dbReference>
<evidence type="ECO:0000259" key="1">
    <source>
        <dbReference type="Pfam" id="PF26366"/>
    </source>
</evidence>
<organism evidence="2 3">
    <name type="scientific">Streptomyces jeddahensis</name>
    <dbReference type="NCBI Taxonomy" id="1716141"/>
    <lineage>
        <taxon>Bacteria</taxon>
        <taxon>Bacillati</taxon>
        <taxon>Actinomycetota</taxon>
        <taxon>Actinomycetes</taxon>
        <taxon>Kitasatosporales</taxon>
        <taxon>Streptomycetaceae</taxon>
        <taxon>Streptomyces</taxon>
    </lineage>
</organism>
<name>A0A177HKK6_9ACTN</name>
<protein>
    <recommendedName>
        <fullName evidence="1">DUF8094 domain-containing protein</fullName>
    </recommendedName>
</protein>
<reference evidence="2 3" key="1">
    <citation type="submission" date="2015-12" db="EMBL/GenBank/DDBJ databases">
        <title>Genome sequence of Streptomyces sp. G25.</title>
        <authorList>
            <person name="Poehlein A."/>
            <person name="Roettig A."/>
            <person name="Hiessl S."/>
            <person name="Hauschild P."/>
            <person name="Schauer J."/>
            <person name="Madkour M.H."/>
            <person name="Al-Ansari A.M."/>
            <person name="Almakishah N.H."/>
            <person name="Steinbuechel A."/>
            <person name="Daniel R."/>
        </authorList>
    </citation>
    <scope>NUCLEOTIDE SEQUENCE [LARGE SCALE GENOMIC DNA]</scope>
    <source>
        <strain evidence="3">G25(2015)</strain>
    </source>
</reference>
<comment type="caution">
    <text evidence="2">The sequence shown here is derived from an EMBL/GenBank/DDBJ whole genome shotgun (WGS) entry which is preliminary data.</text>
</comment>
<dbReference type="RefSeq" id="WP_332835393.1">
    <property type="nucleotide sequence ID" value="NZ_LOHS01000112.1"/>
</dbReference>
<sequence length="305" mass="33074">MTVHGEREIIPSATKAEAARALEEFTSAYNKADKAYDPALDEDRVTGALGAINQAGLKAKRASEPNGNPDHVPLKLTDAKFTIPEQAGWPKFFLADTDSNRDQDDDPQRDNRWLLVFLRGGVDDVWKAGFLSVVSTDDVPEFTTDKDGWAQPVEANATSLAVVPKNLSQEYATYLQDGGDVFAAGTHTSAWRALRKKNETRPGLSTQYIDEPLTSGPYAPVGLRTKDGGALVFFATHHYEKQTAASGLNLQVSAEVKALMTGEAKQSITLERVSNQAVLDPAKGSTEPRVEFLNRIQGLTGAKGE</sequence>
<proteinExistence type="predicted"/>
<feature type="domain" description="DUF8094" evidence="1">
    <location>
        <begin position="11"/>
        <end position="304"/>
    </location>
</feature>
<dbReference type="STRING" id="1716141.STSP_54200"/>
<evidence type="ECO:0000313" key="3">
    <source>
        <dbReference type="Proteomes" id="UP000077381"/>
    </source>
</evidence>
<gene>
    <name evidence="2" type="ORF">STSP_54200</name>
</gene>
<evidence type="ECO:0000313" key="2">
    <source>
        <dbReference type="EMBL" id="OAH11286.1"/>
    </source>
</evidence>
<dbReference type="InterPro" id="IPR058407">
    <property type="entry name" value="DUF8094"/>
</dbReference>
<dbReference type="EMBL" id="LOHS01000112">
    <property type="protein sequence ID" value="OAH11286.1"/>
    <property type="molecule type" value="Genomic_DNA"/>
</dbReference>
<dbReference type="AlphaFoldDB" id="A0A177HKK6"/>
<dbReference type="Proteomes" id="UP000077381">
    <property type="component" value="Unassembled WGS sequence"/>
</dbReference>